<feature type="region of interest" description="Disordered" evidence="2">
    <location>
        <begin position="244"/>
        <end position="265"/>
    </location>
</feature>
<feature type="transmembrane region" description="Helical" evidence="3">
    <location>
        <begin position="20"/>
        <end position="39"/>
    </location>
</feature>
<organism evidence="5 6">
    <name type="scientific">Actinocrispum wychmicini</name>
    <dbReference type="NCBI Taxonomy" id="1213861"/>
    <lineage>
        <taxon>Bacteria</taxon>
        <taxon>Bacillati</taxon>
        <taxon>Actinomycetota</taxon>
        <taxon>Actinomycetes</taxon>
        <taxon>Pseudonocardiales</taxon>
        <taxon>Pseudonocardiaceae</taxon>
        <taxon>Actinocrispum</taxon>
    </lineage>
</organism>
<keyword evidence="3" id="KW-0472">Membrane</keyword>
<proteinExistence type="predicted"/>
<feature type="region of interest" description="Disordered" evidence="2">
    <location>
        <begin position="53"/>
        <end position="75"/>
    </location>
</feature>
<reference evidence="5 6" key="1">
    <citation type="submission" date="2019-03" db="EMBL/GenBank/DDBJ databases">
        <title>Genomic Encyclopedia of Type Strains, Phase IV (KMG-IV): sequencing the most valuable type-strain genomes for metagenomic binning, comparative biology and taxonomic classification.</title>
        <authorList>
            <person name="Goeker M."/>
        </authorList>
    </citation>
    <scope>NUCLEOTIDE SEQUENCE [LARGE SCALE GENOMIC DNA]</scope>
    <source>
        <strain evidence="5 6">DSM 45934</strain>
    </source>
</reference>
<dbReference type="AlphaFoldDB" id="A0A4V2S7M8"/>
<comment type="function">
    <text evidence="1">PPIases accelerate the folding of proteins. It catalyzes the cis-trans isomerization of proline imidic peptide bonds in oligopeptides.</text>
</comment>
<dbReference type="Gene3D" id="2.40.100.10">
    <property type="entry name" value="Cyclophilin-like"/>
    <property type="match status" value="1"/>
</dbReference>
<gene>
    <name evidence="5" type="ORF">EV192_103215</name>
</gene>
<evidence type="ECO:0000256" key="2">
    <source>
        <dbReference type="SAM" id="MobiDB-lite"/>
    </source>
</evidence>
<dbReference type="PANTHER" id="PTHR45625">
    <property type="entry name" value="PEPTIDYL-PROLYL CIS-TRANS ISOMERASE-RELATED"/>
    <property type="match status" value="1"/>
</dbReference>
<dbReference type="CDD" id="cd00317">
    <property type="entry name" value="cyclophilin"/>
    <property type="match status" value="1"/>
</dbReference>
<dbReference type="SUPFAM" id="SSF50891">
    <property type="entry name" value="Cyclophilin-like"/>
    <property type="match status" value="1"/>
</dbReference>
<dbReference type="InterPro" id="IPR044666">
    <property type="entry name" value="Cyclophilin_A-like"/>
</dbReference>
<name>A0A4V2S7M8_9PSEU</name>
<evidence type="ECO:0000313" key="5">
    <source>
        <dbReference type="EMBL" id="TCO60640.1"/>
    </source>
</evidence>
<keyword evidence="6" id="KW-1185">Reference proteome</keyword>
<evidence type="ECO:0000256" key="3">
    <source>
        <dbReference type="SAM" id="Phobius"/>
    </source>
</evidence>
<dbReference type="Pfam" id="PF00160">
    <property type="entry name" value="Pro_isomerase"/>
    <property type="match status" value="1"/>
</dbReference>
<dbReference type="Proteomes" id="UP000295680">
    <property type="component" value="Unassembled WGS sequence"/>
</dbReference>
<keyword evidence="5" id="KW-0413">Isomerase</keyword>
<sequence length="265" mass="26758">MIRSRLVTYPPPRGRRTELIVGFGVAAVILVGVLVWTLVPALHPTSSVPGTALAGAAPPKTASSQPSAGGGPCGYRRAGKAAREVGLPAATPPQPSGTVRVTLKTNQGDIPLVLDRGKAPCTVQNILFLAGKKYFDGTQCHRLTAAQSLKVLQCGDPTGTGAGGPGYKFKDELPTGLTPGAAGGVIYPTATVAMANAGPDTNGSQFFLVYGDSTIPPNYSVFGTVDTAGLAVISKIVAGGINPSMGPEDGAPKTPVTIQGTVADG</sequence>
<keyword evidence="3" id="KW-0812">Transmembrane</keyword>
<feature type="compositionally biased region" description="Polar residues" evidence="2">
    <location>
        <begin position="256"/>
        <end position="265"/>
    </location>
</feature>
<dbReference type="InterPro" id="IPR029000">
    <property type="entry name" value="Cyclophilin-like_dom_sf"/>
</dbReference>
<dbReference type="EMBL" id="SLWS01000003">
    <property type="protein sequence ID" value="TCO60640.1"/>
    <property type="molecule type" value="Genomic_DNA"/>
</dbReference>
<dbReference type="PANTHER" id="PTHR45625:SF3">
    <property type="entry name" value="PEPTIDYL-PROLYL CIS-TRANS ISOMERASE B-RELATED"/>
    <property type="match status" value="1"/>
</dbReference>
<evidence type="ECO:0000313" key="6">
    <source>
        <dbReference type="Proteomes" id="UP000295680"/>
    </source>
</evidence>
<evidence type="ECO:0000259" key="4">
    <source>
        <dbReference type="PROSITE" id="PS50072"/>
    </source>
</evidence>
<evidence type="ECO:0000256" key="1">
    <source>
        <dbReference type="ARBA" id="ARBA00002388"/>
    </source>
</evidence>
<dbReference type="PROSITE" id="PS50072">
    <property type="entry name" value="CSA_PPIASE_2"/>
    <property type="match status" value="1"/>
</dbReference>
<protein>
    <submittedName>
        <fullName evidence="5">Peptidyl-prolyl cis-trans isomerase B (Cyclophilin B)</fullName>
    </submittedName>
</protein>
<keyword evidence="3" id="KW-1133">Transmembrane helix</keyword>
<dbReference type="GO" id="GO:0003755">
    <property type="term" value="F:peptidyl-prolyl cis-trans isomerase activity"/>
    <property type="evidence" value="ECO:0007669"/>
    <property type="project" value="InterPro"/>
</dbReference>
<feature type="domain" description="PPIase cyclophilin-type" evidence="4">
    <location>
        <begin position="108"/>
        <end position="263"/>
    </location>
</feature>
<dbReference type="InterPro" id="IPR002130">
    <property type="entry name" value="Cyclophilin-type_PPIase_dom"/>
</dbReference>
<accession>A0A4V2S7M8</accession>
<comment type="caution">
    <text evidence="5">The sequence shown here is derived from an EMBL/GenBank/DDBJ whole genome shotgun (WGS) entry which is preliminary data.</text>
</comment>